<feature type="compositionally biased region" description="Polar residues" evidence="1">
    <location>
        <begin position="1"/>
        <end position="10"/>
    </location>
</feature>
<feature type="compositionally biased region" description="Low complexity" evidence="1">
    <location>
        <begin position="98"/>
        <end position="126"/>
    </location>
</feature>
<evidence type="ECO:0000313" key="3">
    <source>
        <dbReference type="Proteomes" id="UP001212997"/>
    </source>
</evidence>
<feature type="compositionally biased region" description="Polar residues" evidence="1">
    <location>
        <begin position="231"/>
        <end position="240"/>
    </location>
</feature>
<dbReference type="AlphaFoldDB" id="A0AAD5UT10"/>
<feature type="compositionally biased region" description="Basic and acidic residues" evidence="1">
    <location>
        <begin position="11"/>
        <end position="23"/>
    </location>
</feature>
<reference evidence="2" key="1">
    <citation type="submission" date="2022-07" db="EMBL/GenBank/DDBJ databases">
        <title>Genome Sequence of Physisporinus lineatus.</title>
        <authorList>
            <person name="Buettner E."/>
        </authorList>
    </citation>
    <scope>NUCLEOTIDE SEQUENCE</scope>
    <source>
        <strain evidence="2">VT162</strain>
    </source>
</reference>
<feature type="compositionally biased region" description="Basic and acidic residues" evidence="1">
    <location>
        <begin position="32"/>
        <end position="46"/>
    </location>
</feature>
<dbReference type="Proteomes" id="UP001212997">
    <property type="component" value="Unassembled WGS sequence"/>
</dbReference>
<sequence>MEDSRLTYQEEQLRRGSTSDETKVAGPTGQDSKSKAKAKEKEEKKFPPLKRKLASSFIREPSQMPDGGYLRKATKKRYESSNDEDSDSPPWEPPTPPSSSSSELSPSSSSESPESSDSELSSLSSSKTMERPRERQETNRGIKQPFIWKGLPDLEISDQWVYEHVSHRKRAQEVKEKEEQEFRGKCPGRGWEWFKNRTIGLESVKQAEQTPAKPETNPKALNLSKKHENSAKNGQENSQKGKGKDIPHEQKNPLTREERDCLRAEGRCFNYKDVGYKSRNCPKRKTAKASTVHAGSVRFDKLEQLAKQARYILNVSAIRIDSDEMLTDLEDSENEQEYLSTGKDNKLRELIRAIILSTHQIETEDLEERFQVIDLGNRFEVVDWEDRPSESCIIYKE</sequence>
<organism evidence="2 3">
    <name type="scientific">Meripilus lineatus</name>
    <dbReference type="NCBI Taxonomy" id="2056292"/>
    <lineage>
        <taxon>Eukaryota</taxon>
        <taxon>Fungi</taxon>
        <taxon>Dikarya</taxon>
        <taxon>Basidiomycota</taxon>
        <taxon>Agaricomycotina</taxon>
        <taxon>Agaricomycetes</taxon>
        <taxon>Polyporales</taxon>
        <taxon>Meripilaceae</taxon>
        <taxon>Meripilus</taxon>
    </lineage>
</organism>
<feature type="compositionally biased region" description="Basic and acidic residues" evidence="1">
    <location>
        <begin position="128"/>
        <end position="140"/>
    </location>
</feature>
<evidence type="ECO:0000256" key="1">
    <source>
        <dbReference type="SAM" id="MobiDB-lite"/>
    </source>
</evidence>
<feature type="region of interest" description="Disordered" evidence="1">
    <location>
        <begin position="202"/>
        <end position="258"/>
    </location>
</feature>
<feature type="region of interest" description="Disordered" evidence="1">
    <location>
        <begin position="1"/>
        <end position="149"/>
    </location>
</feature>
<comment type="caution">
    <text evidence="2">The sequence shown here is derived from an EMBL/GenBank/DDBJ whole genome shotgun (WGS) entry which is preliminary data.</text>
</comment>
<gene>
    <name evidence="2" type="ORF">NLI96_g11550</name>
</gene>
<feature type="compositionally biased region" description="Basic and acidic residues" evidence="1">
    <location>
        <begin position="242"/>
        <end position="258"/>
    </location>
</feature>
<dbReference type="EMBL" id="JANAWD010000787">
    <property type="protein sequence ID" value="KAJ3475862.1"/>
    <property type="molecule type" value="Genomic_DNA"/>
</dbReference>
<proteinExistence type="predicted"/>
<keyword evidence="3" id="KW-1185">Reference proteome</keyword>
<accession>A0AAD5UT10</accession>
<evidence type="ECO:0000313" key="2">
    <source>
        <dbReference type="EMBL" id="KAJ3475862.1"/>
    </source>
</evidence>
<protein>
    <submittedName>
        <fullName evidence="2">Uncharacterized protein</fullName>
    </submittedName>
</protein>
<name>A0AAD5UT10_9APHY</name>